<name>A0A2A6Z764_9FIRM</name>
<dbReference type="Pfam" id="PF02417">
    <property type="entry name" value="Chromate_transp"/>
    <property type="match status" value="1"/>
</dbReference>
<keyword evidence="6 7" id="KW-0472">Membrane</keyword>
<keyword evidence="4 7" id="KW-0812">Transmembrane</keyword>
<dbReference type="RefSeq" id="WP_097777853.1">
    <property type="nucleotide sequence ID" value="NZ_CABMES010000003.1"/>
</dbReference>
<evidence type="ECO:0000313" key="9">
    <source>
        <dbReference type="Proteomes" id="UP000220752"/>
    </source>
</evidence>
<organism evidence="8 9">
    <name type="scientific">Faecalibacterium langellae</name>
    <dbReference type="NCBI Taxonomy" id="3435293"/>
    <lineage>
        <taxon>Bacteria</taxon>
        <taxon>Bacillati</taxon>
        <taxon>Bacillota</taxon>
        <taxon>Clostridia</taxon>
        <taxon>Eubacteriales</taxon>
        <taxon>Oscillospiraceae</taxon>
        <taxon>Faecalibacterium</taxon>
    </lineage>
</organism>
<dbReference type="Proteomes" id="UP000220752">
    <property type="component" value="Unassembled WGS sequence"/>
</dbReference>
<evidence type="ECO:0000256" key="1">
    <source>
        <dbReference type="ARBA" id="ARBA00004651"/>
    </source>
</evidence>
<feature type="transmembrane region" description="Helical" evidence="7">
    <location>
        <begin position="76"/>
        <end position="99"/>
    </location>
</feature>
<sequence length="190" mass="20507">MSKTKELFWTFFKIGAFTFGGGYAMVALLQNEFVEEKKWVTKEEFLDMVAIAESTPGPVAVNSATYIGYKIEGAAGAAASTVAVCLPSFAVIYLISLFFDQFLRLSVVASAFHGIQVCVIYLILSAGLKMLKQLEHSVFNIVILTTVAAAMVGCSIAAVSFSSIFYILFSGAAGLLVYAVQQLRKGEKKP</sequence>
<evidence type="ECO:0000256" key="7">
    <source>
        <dbReference type="SAM" id="Phobius"/>
    </source>
</evidence>
<feature type="transmembrane region" description="Helical" evidence="7">
    <location>
        <begin position="49"/>
        <end position="69"/>
    </location>
</feature>
<accession>A0A2A6Z764</accession>
<dbReference type="PANTHER" id="PTHR43663">
    <property type="entry name" value="CHROMATE TRANSPORT PROTEIN-RELATED"/>
    <property type="match status" value="1"/>
</dbReference>
<dbReference type="InterPro" id="IPR003370">
    <property type="entry name" value="Chromate_transpt"/>
</dbReference>
<evidence type="ECO:0000256" key="6">
    <source>
        <dbReference type="ARBA" id="ARBA00023136"/>
    </source>
</evidence>
<feature type="transmembrane region" description="Helical" evidence="7">
    <location>
        <begin position="7"/>
        <end position="29"/>
    </location>
</feature>
<evidence type="ECO:0000256" key="2">
    <source>
        <dbReference type="ARBA" id="ARBA00005262"/>
    </source>
</evidence>
<reference evidence="8 9" key="1">
    <citation type="journal article" date="2017" name="Front. Microbiol.">
        <title>New Insights into the Diversity of the Genus Faecalibacterium.</title>
        <authorList>
            <person name="Benevides L."/>
            <person name="Burman S."/>
            <person name="Martin R."/>
            <person name="Robert V."/>
            <person name="Thomas M."/>
            <person name="Miquel S."/>
            <person name="Chain F."/>
            <person name="Sokol H."/>
            <person name="Bermudez-Humaran L.G."/>
            <person name="Morrison M."/>
            <person name="Langella P."/>
            <person name="Azevedo V.A."/>
            <person name="Chatel J.M."/>
            <person name="Soares S."/>
        </authorList>
    </citation>
    <scope>NUCLEOTIDE SEQUENCE [LARGE SCALE GENOMIC DNA]</scope>
    <source>
        <strain evidence="9">CNCM I-4540</strain>
    </source>
</reference>
<comment type="similarity">
    <text evidence="2">Belongs to the chromate ion transporter (CHR) (TC 2.A.51) family.</text>
</comment>
<dbReference type="GO" id="GO:0005886">
    <property type="term" value="C:plasma membrane"/>
    <property type="evidence" value="ECO:0007669"/>
    <property type="project" value="UniProtKB-SubCell"/>
</dbReference>
<keyword evidence="5 7" id="KW-1133">Transmembrane helix</keyword>
<evidence type="ECO:0000256" key="5">
    <source>
        <dbReference type="ARBA" id="ARBA00022989"/>
    </source>
</evidence>
<gene>
    <name evidence="8" type="ORF">CGS46_11710</name>
</gene>
<keyword evidence="3" id="KW-1003">Cell membrane</keyword>
<dbReference type="GO" id="GO:0015109">
    <property type="term" value="F:chromate transmembrane transporter activity"/>
    <property type="evidence" value="ECO:0007669"/>
    <property type="project" value="InterPro"/>
</dbReference>
<evidence type="ECO:0000313" key="8">
    <source>
        <dbReference type="EMBL" id="PDX57198.1"/>
    </source>
</evidence>
<feature type="transmembrane region" description="Helical" evidence="7">
    <location>
        <begin position="138"/>
        <end position="158"/>
    </location>
</feature>
<dbReference type="InterPro" id="IPR052518">
    <property type="entry name" value="CHR_Transporter"/>
</dbReference>
<evidence type="ECO:0000256" key="4">
    <source>
        <dbReference type="ARBA" id="ARBA00022692"/>
    </source>
</evidence>
<evidence type="ECO:0000256" key="3">
    <source>
        <dbReference type="ARBA" id="ARBA00022475"/>
    </source>
</evidence>
<dbReference type="AlphaFoldDB" id="A0A2A6Z764"/>
<proteinExistence type="inferred from homology"/>
<dbReference type="EMBL" id="NMTQ01000037">
    <property type="protein sequence ID" value="PDX57198.1"/>
    <property type="molecule type" value="Genomic_DNA"/>
</dbReference>
<keyword evidence="9" id="KW-1185">Reference proteome</keyword>
<comment type="subcellular location">
    <subcellularLocation>
        <location evidence="1">Cell membrane</location>
        <topology evidence="1">Multi-pass membrane protein</topology>
    </subcellularLocation>
</comment>
<protein>
    <submittedName>
        <fullName evidence="8">Chromate transporter</fullName>
    </submittedName>
</protein>
<feature type="transmembrane region" description="Helical" evidence="7">
    <location>
        <begin position="164"/>
        <end position="180"/>
    </location>
</feature>
<feature type="transmembrane region" description="Helical" evidence="7">
    <location>
        <begin position="105"/>
        <end position="126"/>
    </location>
</feature>
<comment type="caution">
    <text evidence="8">The sequence shown here is derived from an EMBL/GenBank/DDBJ whole genome shotgun (WGS) entry which is preliminary data.</text>
</comment>
<dbReference type="PANTHER" id="PTHR43663:SF1">
    <property type="entry name" value="CHROMATE TRANSPORTER"/>
    <property type="match status" value="1"/>
</dbReference>